<accession>A0A9J6BE92</accession>
<dbReference type="InterPro" id="IPR056475">
    <property type="entry name" value="GBD_Hemicentin/VWA7"/>
</dbReference>
<keyword evidence="3" id="KW-0732">Signal</keyword>
<dbReference type="InterPro" id="IPR036465">
    <property type="entry name" value="vWFA_dom_sf"/>
</dbReference>
<dbReference type="GO" id="GO:0032991">
    <property type="term" value="C:protein-containing complex"/>
    <property type="evidence" value="ECO:0007669"/>
    <property type="project" value="UniProtKB-ARBA"/>
</dbReference>
<keyword evidence="8" id="KW-1185">Reference proteome</keyword>
<proteinExistence type="predicted"/>
<keyword evidence="4" id="KW-0325">Glycoprotein</keyword>
<comment type="subcellular location">
    <subcellularLocation>
        <location evidence="1">Secreted</location>
    </subcellularLocation>
</comment>
<gene>
    <name evidence="7" type="ORF">PVAND_015975</name>
</gene>
<dbReference type="AlphaFoldDB" id="A0A9J6BE92"/>
<dbReference type="OrthoDB" id="5985519at2759"/>
<dbReference type="InterPro" id="IPR013783">
    <property type="entry name" value="Ig-like_fold"/>
</dbReference>
<dbReference type="InterPro" id="IPR056861">
    <property type="entry name" value="HMCN1-like_VWA"/>
</dbReference>
<dbReference type="Pfam" id="PF23560">
    <property type="entry name" value="GBD_Hemicentin"/>
    <property type="match status" value="1"/>
</dbReference>
<dbReference type="SUPFAM" id="SSF48726">
    <property type="entry name" value="Immunoglobulin"/>
    <property type="match status" value="2"/>
</dbReference>
<organism evidence="7 8">
    <name type="scientific">Polypedilum vanderplanki</name>
    <name type="common">Sleeping chironomid midge</name>
    <dbReference type="NCBI Taxonomy" id="319348"/>
    <lineage>
        <taxon>Eukaryota</taxon>
        <taxon>Metazoa</taxon>
        <taxon>Ecdysozoa</taxon>
        <taxon>Arthropoda</taxon>
        <taxon>Hexapoda</taxon>
        <taxon>Insecta</taxon>
        <taxon>Pterygota</taxon>
        <taxon>Neoptera</taxon>
        <taxon>Endopterygota</taxon>
        <taxon>Diptera</taxon>
        <taxon>Nematocera</taxon>
        <taxon>Chironomoidea</taxon>
        <taxon>Chironomidae</taxon>
        <taxon>Chironominae</taxon>
        <taxon>Polypedilum</taxon>
        <taxon>Polypedilum</taxon>
    </lineage>
</organism>
<evidence type="ECO:0000259" key="5">
    <source>
        <dbReference type="PROSITE" id="PS50234"/>
    </source>
</evidence>
<dbReference type="GO" id="GO:0005576">
    <property type="term" value="C:extracellular region"/>
    <property type="evidence" value="ECO:0007669"/>
    <property type="project" value="UniProtKB-SubCell"/>
</dbReference>
<dbReference type="Gene3D" id="3.40.50.410">
    <property type="entry name" value="von Willebrand factor, type A domain"/>
    <property type="match status" value="1"/>
</dbReference>
<dbReference type="Pfam" id="PF25106">
    <property type="entry name" value="VWA_4"/>
    <property type="match status" value="1"/>
</dbReference>
<evidence type="ECO:0000256" key="3">
    <source>
        <dbReference type="ARBA" id="ARBA00022729"/>
    </source>
</evidence>
<dbReference type="InterPro" id="IPR002035">
    <property type="entry name" value="VWF_A"/>
</dbReference>
<dbReference type="PROSITE" id="PS50234">
    <property type="entry name" value="VWFA"/>
    <property type="match status" value="1"/>
</dbReference>
<dbReference type="Proteomes" id="UP001107558">
    <property type="component" value="Chromosome 4"/>
</dbReference>
<dbReference type="EMBL" id="JADBJN010000004">
    <property type="protein sequence ID" value="KAG5668018.1"/>
    <property type="molecule type" value="Genomic_DNA"/>
</dbReference>
<evidence type="ECO:0000313" key="8">
    <source>
        <dbReference type="Proteomes" id="UP001107558"/>
    </source>
</evidence>
<dbReference type="InterPro" id="IPR052577">
    <property type="entry name" value="VWA7"/>
</dbReference>
<name>A0A9J6BE92_POLVA</name>
<dbReference type="PROSITE" id="PS50835">
    <property type="entry name" value="IG_LIKE"/>
    <property type="match status" value="2"/>
</dbReference>
<feature type="domain" description="Ig-like" evidence="6">
    <location>
        <begin position="344"/>
        <end position="441"/>
    </location>
</feature>
<evidence type="ECO:0000313" key="7">
    <source>
        <dbReference type="EMBL" id="KAG5668018.1"/>
    </source>
</evidence>
<reference evidence="7" key="1">
    <citation type="submission" date="2021-03" db="EMBL/GenBank/DDBJ databases">
        <title>Chromosome level genome of the anhydrobiotic midge Polypedilum vanderplanki.</title>
        <authorList>
            <person name="Yoshida Y."/>
            <person name="Kikawada T."/>
            <person name="Gusev O."/>
        </authorList>
    </citation>
    <scope>NUCLEOTIDE SEQUENCE</scope>
    <source>
        <strain evidence="7">NIAS01</strain>
        <tissue evidence="7">Whole body or cell culture</tissue>
    </source>
</reference>
<comment type="caution">
    <text evidence="7">The sequence shown here is derived from an EMBL/GenBank/DDBJ whole genome shotgun (WGS) entry which is preliminary data.</text>
</comment>
<feature type="domain" description="Ig-like" evidence="6">
    <location>
        <begin position="448"/>
        <end position="521"/>
    </location>
</feature>
<dbReference type="PANTHER" id="PTHR14905:SF7">
    <property type="entry name" value="VON WILLEBRAND FACTOR A DOMAIN-CONTAINING PROTEIN 7"/>
    <property type="match status" value="1"/>
</dbReference>
<evidence type="ECO:0000256" key="2">
    <source>
        <dbReference type="ARBA" id="ARBA00022525"/>
    </source>
</evidence>
<dbReference type="InterPro" id="IPR003599">
    <property type="entry name" value="Ig_sub"/>
</dbReference>
<dbReference type="InterPro" id="IPR007110">
    <property type="entry name" value="Ig-like_dom"/>
</dbReference>
<evidence type="ECO:0000256" key="4">
    <source>
        <dbReference type="ARBA" id="ARBA00023180"/>
    </source>
</evidence>
<feature type="domain" description="VWFA" evidence="5">
    <location>
        <begin position="13"/>
        <end position="187"/>
    </location>
</feature>
<dbReference type="SUPFAM" id="SSF53300">
    <property type="entry name" value="vWA-like"/>
    <property type="match status" value="1"/>
</dbReference>
<keyword evidence="2" id="KW-0964">Secreted</keyword>
<evidence type="ECO:0000259" key="6">
    <source>
        <dbReference type="PROSITE" id="PS50835"/>
    </source>
</evidence>
<dbReference type="PANTHER" id="PTHR14905">
    <property type="entry name" value="NG37"/>
    <property type="match status" value="1"/>
</dbReference>
<protein>
    <submittedName>
        <fullName evidence="7">Uncharacterized protein</fullName>
    </submittedName>
</protein>
<sequence>MSFTLGSQFNERSLVIVFDSTGSMSSDLAQVKIVAKKIVRELASQPHHLISNFILVEFNDPDISSAFVTTEASKLVERLDRIHVSGGGDCPEMALSGLERALSYAKSHSLVFLFSDADAKDIYKQNSVIETIKNKKIIFNAFLTGACERSSQQHLVYYNLAKYGLGQVFDVTKNSIERALSSFLTHLHPDYESLLTRNFEGPRVANFHTDNTMNKIEIKVTGRNPKVEIIDPNNQIVQMTKTLNLPNAIAGEINNSVKGKWTIKTNARTPYAVNVGAKTKVHFDFDVRSSGERSQVTIKKPAAIDELKNVVIVSENKDKSLFTKLHKLKLVNGNEFQTEPINLPESTYDILVEANDREGERLSRRIDTIVREVRDAGSDTIEAIEESELNLDCPTGRGAAVWSFNGQRLSNTGSQLHLSKLKDNQSGTYKCQVGSSTKTFKVIVVAKPKIEFTNSIKNINEGDDITLRCAYESNKDVQITWTDDKNNMILKGNQMLTFPFSNNILRRRYRCNVKTVDFETTTPVFSLGLKLGKGDDEFLNQVTDLILGEISVQDYQRNLLTSFFNEIRDKLKSIMVQNGCYNDEIDEHKNADELLQKISSECNESY</sequence>
<dbReference type="SMART" id="SM00409">
    <property type="entry name" value="IG"/>
    <property type="match status" value="2"/>
</dbReference>
<dbReference type="Gene3D" id="2.60.40.10">
    <property type="entry name" value="Immunoglobulins"/>
    <property type="match status" value="2"/>
</dbReference>
<dbReference type="InterPro" id="IPR036179">
    <property type="entry name" value="Ig-like_dom_sf"/>
</dbReference>
<evidence type="ECO:0000256" key="1">
    <source>
        <dbReference type="ARBA" id="ARBA00004613"/>
    </source>
</evidence>